<name>A0A397SI94_9GLOM</name>
<dbReference type="AlphaFoldDB" id="A0A397SI94"/>
<gene>
    <name evidence="1" type="ORF">C1645_780757</name>
</gene>
<comment type="caution">
    <text evidence="1">The sequence shown here is derived from an EMBL/GenBank/DDBJ whole genome shotgun (WGS) entry which is preliminary data.</text>
</comment>
<sequence length="61" mass="6782">MAPGLFIVTGPISDDFIILVGFSLRHILYSFRYILSILLYKSIAVGLSFGSECQHSFINSI</sequence>
<evidence type="ECO:0000313" key="2">
    <source>
        <dbReference type="Proteomes" id="UP000265703"/>
    </source>
</evidence>
<protein>
    <submittedName>
        <fullName evidence="1">Uncharacterized protein</fullName>
    </submittedName>
</protein>
<proteinExistence type="predicted"/>
<organism evidence="1 2">
    <name type="scientific">Glomus cerebriforme</name>
    <dbReference type="NCBI Taxonomy" id="658196"/>
    <lineage>
        <taxon>Eukaryota</taxon>
        <taxon>Fungi</taxon>
        <taxon>Fungi incertae sedis</taxon>
        <taxon>Mucoromycota</taxon>
        <taxon>Glomeromycotina</taxon>
        <taxon>Glomeromycetes</taxon>
        <taxon>Glomerales</taxon>
        <taxon>Glomeraceae</taxon>
        <taxon>Glomus</taxon>
    </lineage>
</organism>
<keyword evidence="2" id="KW-1185">Reference proteome</keyword>
<reference evidence="1 2" key="1">
    <citation type="submission" date="2018-06" db="EMBL/GenBank/DDBJ databases">
        <title>Comparative genomics reveals the genomic features of Rhizophagus irregularis, R. cerebriforme, R. diaphanum and Gigaspora rosea, and their symbiotic lifestyle signature.</title>
        <authorList>
            <person name="Morin E."/>
            <person name="San Clemente H."/>
            <person name="Chen E.C.H."/>
            <person name="De La Providencia I."/>
            <person name="Hainaut M."/>
            <person name="Kuo A."/>
            <person name="Kohler A."/>
            <person name="Murat C."/>
            <person name="Tang N."/>
            <person name="Roy S."/>
            <person name="Loubradou J."/>
            <person name="Henrissat B."/>
            <person name="Grigoriev I.V."/>
            <person name="Corradi N."/>
            <person name="Roux C."/>
            <person name="Martin F.M."/>
        </authorList>
    </citation>
    <scope>NUCLEOTIDE SEQUENCE [LARGE SCALE GENOMIC DNA]</scope>
    <source>
        <strain evidence="1 2">DAOM 227022</strain>
    </source>
</reference>
<accession>A0A397SI94</accession>
<dbReference type="Proteomes" id="UP000265703">
    <property type="component" value="Unassembled WGS sequence"/>
</dbReference>
<dbReference type="EMBL" id="QKYT01000394">
    <property type="protein sequence ID" value="RIA85950.1"/>
    <property type="molecule type" value="Genomic_DNA"/>
</dbReference>
<evidence type="ECO:0000313" key="1">
    <source>
        <dbReference type="EMBL" id="RIA85950.1"/>
    </source>
</evidence>